<evidence type="ECO:0000256" key="2">
    <source>
        <dbReference type="SAM" id="Phobius"/>
    </source>
</evidence>
<dbReference type="RefSeq" id="WP_191697073.1">
    <property type="nucleotide sequence ID" value="NZ_JACSQO010000004.1"/>
</dbReference>
<dbReference type="EMBL" id="JACSQO010000004">
    <property type="protein sequence ID" value="MBD7944390.1"/>
    <property type="molecule type" value="Genomic_DNA"/>
</dbReference>
<protein>
    <submittedName>
        <fullName evidence="4">Phosphotransferase</fullName>
    </submittedName>
</protein>
<evidence type="ECO:0000313" key="5">
    <source>
        <dbReference type="Proteomes" id="UP000640786"/>
    </source>
</evidence>
<organism evidence="4 5">
    <name type="scientific">Psychrobacillus faecigallinarum</name>
    <dbReference type="NCBI Taxonomy" id="2762235"/>
    <lineage>
        <taxon>Bacteria</taxon>
        <taxon>Bacillati</taxon>
        <taxon>Bacillota</taxon>
        <taxon>Bacilli</taxon>
        <taxon>Bacillales</taxon>
        <taxon>Bacillaceae</taxon>
        <taxon>Psychrobacillus</taxon>
    </lineage>
</organism>
<proteinExistence type="inferred from homology"/>
<dbReference type="Gene3D" id="3.90.1200.10">
    <property type="match status" value="1"/>
</dbReference>
<dbReference type="InterPro" id="IPR002575">
    <property type="entry name" value="Aminoglycoside_PTrfase"/>
</dbReference>
<keyword evidence="5" id="KW-1185">Reference proteome</keyword>
<keyword evidence="2" id="KW-0812">Transmembrane</keyword>
<dbReference type="PANTHER" id="PTHR21064">
    <property type="entry name" value="AMINOGLYCOSIDE PHOSPHOTRANSFERASE DOMAIN-CONTAINING PROTEIN-RELATED"/>
    <property type="match status" value="1"/>
</dbReference>
<feature type="transmembrane region" description="Helical" evidence="2">
    <location>
        <begin position="280"/>
        <end position="300"/>
    </location>
</feature>
<dbReference type="InterPro" id="IPR050249">
    <property type="entry name" value="Pseudomonas-type_ThrB"/>
</dbReference>
<dbReference type="PANTHER" id="PTHR21064:SF6">
    <property type="entry name" value="AMINOGLYCOSIDE PHOSPHOTRANSFERASE DOMAIN-CONTAINING PROTEIN"/>
    <property type="match status" value="1"/>
</dbReference>
<sequence>MKNTIDYDKLIEVALGHYGITDFSSIFIRQNDNITLKIENNENNNCYVLRIHSPITPGLYGVQHTFEGLNSEVELLNSLNEQTSLTLQQPIKNKKGNLVTTIVDTDNNLIQLATLLTWKDGDVYTGVEINSKNISYEVGVVLAKIHNFSNNWIIPQPFIRPVYDIEKYRNLTDRLQYGVEINLFTPEQYDVILDTLKYIKVIFDRIPKTNNNWGIIHADLQGGNIIVNNDTVIPIDFGFSGYGYYLFDIGITLTTFKINHRKKVLEGYKTLRNLNEEDEILISAGFLLAIFGGFGFVVNNQESHEWIQRRMPYVTQNYCSAFLVKKSFLFEIE</sequence>
<comment type="similarity">
    <text evidence="1">Belongs to the pseudomonas-type ThrB family.</text>
</comment>
<dbReference type="Proteomes" id="UP000640786">
    <property type="component" value="Unassembled WGS sequence"/>
</dbReference>
<comment type="caution">
    <text evidence="4">The sequence shown here is derived from an EMBL/GenBank/DDBJ whole genome shotgun (WGS) entry which is preliminary data.</text>
</comment>
<evidence type="ECO:0000259" key="3">
    <source>
        <dbReference type="Pfam" id="PF01636"/>
    </source>
</evidence>
<keyword evidence="2" id="KW-0472">Membrane</keyword>
<dbReference type="Pfam" id="PF01636">
    <property type="entry name" value="APH"/>
    <property type="match status" value="1"/>
</dbReference>
<feature type="domain" description="Aminoglycoside phosphotransferase" evidence="3">
    <location>
        <begin position="46"/>
        <end position="269"/>
    </location>
</feature>
<evidence type="ECO:0000256" key="1">
    <source>
        <dbReference type="ARBA" id="ARBA00038240"/>
    </source>
</evidence>
<evidence type="ECO:0000313" key="4">
    <source>
        <dbReference type="EMBL" id="MBD7944390.1"/>
    </source>
</evidence>
<name>A0ABR8R9P6_9BACI</name>
<keyword evidence="2" id="KW-1133">Transmembrane helix</keyword>
<reference evidence="4 5" key="1">
    <citation type="submission" date="2020-08" db="EMBL/GenBank/DDBJ databases">
        <title>A Genomic Blueprint of the Chicken Gut Microbiome.</title>
        <authorList>
            <person name="Gilroy R."/>
            <person name="Ravi A."/>
            <person name="Getino M."/>
            <person name="Pursley I."/>
            <person name="Horton D.L."/>
            <person name="Alikhan N.-F."/>
            <person name="Baker D."/>
            <person name="Gharbi K."/>
            <person name="Hall N."/>
            <person name="Watson M."/>
            <person name="Adriaenssens E.M."/>
            <person name="Foster-Nyarko E."/>
            <person name="Jarju S."/>
            <person name="Secka A."/>
            <person name="Antonio M."/>
            <person name="Oren A."/>
            <person name="Chaudhuri R."/>
            <person name="La Ragione R.M."/>
            <person name="Hildebrand F."/>
            <person name="Pallen M.J."/>
        </authorList>
    </citation>
    <scope>NUCLEOTIDE SEQUENCE [LARGE SCALE GENOMIC DNA]</scope>
    <source>
        <strain evidence="4 5">Sa2BUA9</strain>
    </source>
</reference>
<accession>A0ABR8R9P6</accession>
<gene>
    <name evidence="4" type="ORF">H9650_09715</name>
</gene>
<dbReference type="SUPFAM" id="SSF56112">
    <property type="entry name" value="Protein kinase-like (PK-like)"/>
    <property type="match status" value="1"/>
</dbReference>
<dbReference type="InterPro" id="IPR011009">
    <property type="entry name" value="Kinase-like_dom_sf"/>
</dbReference>